<reference evidence="3" key="1">
    <citation type="submission" date="2022-05" db="EMBL/GenBank/DDBJ databases">
        <title>Expanded diversity of anoxic marine methylotrophy in a Black Sea sulfate reducing microorganism.</title>
        <authorList>
            <person name="Fischer P.Q."/>
            <person name="Stams A.J.M."/>
            <person name="Villanueva L."/>
            <person name="Sousa D.Z."/>
        </authorList>
    </citation>
    <scope>NUCLEOTIDE SEQUENCE</scope>
    <source>
        <strain evidence="3">P130</strain>
    </source>
</reference>
<evidence type="ECO:0000256" key="2">
    <source>
        <dbReference type="SAM" id="Phobius"/>
    </source>
</evidence>
<dbReference type="RefSeq" id="WP_302050209.1">
    <property type="nucleotide sequence ID" value="NZ_JAMJEV010000032.1"/>
</dbReference>
<keyword evidence="2" id="KW-0812">Transmembrane</keyword>
<feature type="transmembrane region" description="Helical" evidence="2">
    <location>
        <begin position="12"/>
        <end position="31"/>
    </location>
</feature>
<keyword evidence="2" id="KW-0472">Membrane</keyword>
<dbReference type="PANTHER" id="PTHR40115">
    <property type="entry name" value="INNER MEMBRANE PROTEIN WITH PEPSY TM HELIX"/>
    <property type="match status" value="1"/>
</dbReference>
<keyword evidence="4" id="KW-1185">Reference proteome</keyword>
<evidence type="ECO:0000313" key="3">
    <source>
        <dbReference type="EMBL" id="MDO0825745.1"/>
    </source>
</evidence>
<evidence type="ECO:0000313" key="4">
    <source>
        <dbReference type="Proteomes" id="UP001176021"/>
    </source>
</evidence>
<dbReference type="Proteomes" id="UP001176021">
    <property type="component" value="Unassembled WGS sequence"/>
</dbReference>
<dbReference type="InterPro" id="IPR032307">
    <property type="entry name" value="PepSY_TM-like_2"/>
</dbReference>
<sequence length="176" mass="18815">MFRKMRNLHLWIGLITSIIILMEAVTGLMLAHPSLMGMESRAPIIEGNSRTTSSGNESIPTSDQGPTTANQSTSTTNQSSSSQNSAVSNTPSSSLEGKTQSEAIAPRRGGSRNEADNGLMGLVKGLHEGKLGNLNITWVIDLAAISMIVLTISGMYLSIRILRGQRKLDNKESSTT</sequence>
<feature type="transmembrane region" description="Helical" evidence="2">
    <location>
        <begin position="136"/>
        <end position="157"/>
    </location>
</feature>
<dbReference type="EMBL" id="JAMJEV010000032">
    <property type="protein sequence ID" value="MDO0825745.1"/>
    <property type="molecule type" value="Genomic_DNA"/>
</dbReference>
<dbReference type="PANTHER" id="PTHR40115:SF1">
    <property type="entry name" value="INNER MEMBRANE PROTEIN WITH PEPSY TM HELIX"/>
    <property type="match status" value="1"/>
</dbReference>
<feature type="compositionally biased region" description="Low complexity" evidence="1">
    <location>
        <begin position="66"/>
        <end position="94"/>
    </location>
</feature>
<gene>
    <name evidence="3" type="ORF">M8H41_23320</name>
</gene>
<organism evidence="3 4">
    <name type="scientific">Desulfosporosinus nitroreducens</name>
    <dbReference type="NCBI Taxonomy" id="2018668"/>
    <lineage>
        <taxon>Bacteria</taxon>
        <taxon>Bacillati</taxon>
        <taxon>Bacillota</taxon>
        <taxon>Clostridia</taxon>
        <taxon>Eubacteriales</taxon>
        <taxon>Desulfitobacteriaceae</taxon>
        <taxon>Desulfosporosinus</taxon>
    </lineage>
</organism>
<evidence type="ECO:0000256" key="1">
    <source>
        <dbReference type="SAM" id="MobiDB-lite"/>
    </source>
</evidence>
<protein>
    <submittedName>
        <fullName evidence="3">PepSY domain-containing protein</fullName>
    </submittedName>
</protein>
<keyword evidence="2" id="KW-1133">Transmembrane helix</keyword>
<feature type="compositionally biased region" description="Polar residues" evidence="1">
    <location>
        <begin position="48"/>
        <end position="65"/>
    </location>
</feature>
<proteinExistence type="predicted"/>
<dbReference type="InterPro" id="IPR005625">
    <property type="entry name" value="PepSY-ass_TM"/>
</dbReference>
<accession>A0ABT8QX59</accession>
<dbReference type="Pfam" id="PF03929">
    <property type="entry name" value="PepSY_TM"/>
    <property type="match status" value="1"/>
</dbReference>
<comment type="caution">
    <text evidence="3">The sequence shown here is derived from an EMBL/GenBank/DDBJ whole genome shotgun (WGS) entry which is preliminary data.</text>
</comment>
<name>A0ABT8QX59_9FIRM</name>
<feature type="region of interest" description="Disordered" evidence="1">
    <location>
        <begin position="46"/>
        <end position="116"/>
    </location>
</feature>